<reference evidence="2" key="1">
    <citation type="journal article" date="2019" name="BMC Genomics">
        <title>A new reference genome for Sorghum bicolor reveals high levels of sequence similarity between sweet and grain genotypes: implications for the genetics of sugar metabolism.</title>
        <authorList>
            <person name="Cooper E.A."/>
            <person name="Brenton Z.W."/>
            <person name="Flinn B.S."/>
            <person name="Jenkins J."/>
            <person name="Shu S."/>
            <person name="Flowers D."/>
            <person name="Luo F."/>
            <person name="Wang Y."/>
            <person name="Xia P."/>
            <person name="Barry K."/>
            <person name="Daum C."/>
            <person name="Lipzen A."/>
            <person name="Yoshinaga Y."/>
            <person name="Schmutz J."/>
            <person name="Saski C."/>
            <person name="Vermerris W."/>
            <person name="Kresovich S."/>
        </authorList>
    </citation>
    <scope>NUCLEOTIDE SEQUENCE</scope>
</reference>
<name>A0A921UIE0_SORBI</name>
<protein>
    <submittedName>
        <fullName evidence="2">Uncharacterized protein</fullName>
    </submittedName>
</protein>
<dbReference type="EMBL" id="CM027683">
    <property type="protein sequence ID" value="KAG0532135.1"/>
    <property type="molecule type" value="Genomic_DNA"/>
</dbReference>
<feature type="region of interest" description="Disordered" evidence="1">
    <location>
        <begin position="1"/>
        <end position="77"/>
    </location>
</feature>
<feature type="region of interest" description="Disordered" evidence="1">
    <location>
        <begin position="159"/>
        <end position="192"/>
    </location>
</feature>
<organism evidence="2 3">
    <name type="scientific">Sorghum bicolor</name>
    <name type="common">Sorghum</name>
    <name type="synonym">Sorghum vulgare</name>
    <dbReference type="NCBI Taxonomy" id="4558"/>
    <lineage>
        <taxon>Eukaryota</taxon>
        <taxon>Viridiplantae</taxon>
        <taxon>Streptophyta</taxon>
        <taxon>Embryophyta</taxon>
        <taxon>Tracheophyta</taxon>
        <taxon>Spermatophyta</taxon>
        <taxon>Magnoliopsida</taxon>
        <taxon>Liliopsida</taxon>
        <taxon>Poales</taxon>
        <taxon>Poaceae</taxon>
        <taxon>PACMAD clade</taxon>
        <taxon>Panicoideae</taxon>
        <taxon>Andropogonodae</taxon>
        <taxon>Andropogoneae</taxon>
        <taxon>Sorghinae</taxon>
        <taxon>Sorghum</taxon>
    </lineage>
</organism>
<evidence type="ECO:0000313" key="3">
    <source>
        <dbReference type="Proteomes" id="UP000807115"/>
    </source>
</evidence>
<dbReference type="AlphaFoldDB" id="A0A921UIE0"/>
<feature type="region of interest" description="Disordered" evidence="1">
    <location>
        <begin position="213"/>
        <end position="240"/>
    </location>
</feature>
<feature type="compositionally biased region" description="Low complexity" evidence="1">
    <location>
        <begin position="218"/>
        <end position="230"/>
    </location>
</feature>
<accession>A0A921UIE0</accession>
<reference evidence="2" key="2">
    <citation type="submission" date="2020-10" db="EMBL/GenBank/DDBJ databases">
        <authorList>
            <person name="Cooper E.A."/>
            <person name="Brenton Z.W."/>
            <person name="Flinn B.S."/>
            <person name="Jenkins J."/>
            <person name="Shu S."/>
            <person name="Flowers D."/>
            <person name="Luo F."/>
            <person name="Wang Y."/>
            <person name="Xia P."/>
            <person name="Barry K."/>
            <person name="Daum C."/>
            <person name="Lipzen A."/>
            <person name="Yoshinaga Y."/>
            <person name="Schmutz J."/>
            <person name="Saski C."/>
            <person name="Vermerris W."/>
            <person name="Kresovich S."/>
        </authorList>
    </citation>
    <scope>NUCLEOTIDE SEQUENCE</scope>
</reference>
<dbReference type="Proteomes" id="UP000807115">
    <property type="component" value="Chromosome 4"/>
</dbReference>
<sequence length="240" mass="24838">MDRPPHLVIDLNEAPSPPPSDTPPAQAPSPPRELAPPVQAPPPPQQQQLPPLLPPQPQPQPPLGAPNQQARLQQEALEGVLRVHRPLELRNTPFGPVGNVPAGLFPGLGLPLLPLPPPAPHPGEAGWGNPVPPCSSCGLPEILGEPWSATRVRGGSIPAASASGRLSFPRPRHPGPLARGGPVPRPTRTGSALNARGVALAPPAGNLVQFSLTSTLLRPRTPSQSSPTTSAGKISPMDLS</sequence>
<comment type="caution">
    <text evidence="2">The sequence shown here is derived from an EMBL/GenBank/DDBJ whole genome shotgun (WGS) entry which is preliminary data.</text>
</comment>
<proteinExistence type="predicted"/>
<evidence type="ECO:0000256" key="1">
    <source>
        <dbReference type="SAM" id="MobiDB-lite"/>
    </source>
</evidence>
<gene>
    <name evidence="2" type="ORF">BDA96_04G082500</name>
</gene>
<evidence type="ECO:0000313" key="2">
    <source>
        <dbReference type="EMBL" id="KAG0532135.1"/>
    </source>
</evidence>
<feature type="compositionally biased region" description="Pro residues" evidence="1">
    <location>
        <begin position="15"/>
        <end position="64"/>
    </location>
</feature>